<dbReference type="STRING" id="497965.Cyan7822_3586"/>
<reference evidence="4" key="1">
    <citation type="journal article" date="2011" name="MBio">
        <title>Novel metabolic attributes of the genus Cyanothece, comprising a group of unicellular nitrogen-fixing Cyanobacteria.</title>
        <authorList>
            <person name="Bandyopadhyay A."/>
            <person name="Elvitigala T."/>
            <person name="Welsh E."/>
            <person name="Stockel J."/>
            <person name="Liberton M."/>
            <person name="Min H."/>
            <person name="Sherman L.A."/>
            <person name="Pakrasi H.B."/>
        </authorList>
    </citation>
    <scope>NUCLEOTIDE SEQUENCE [LARGE SCALE GENOMIC DNA]</scope>
    <source>
        <strain evidence="4">PCC 7822</strain>
    </source>
</reference>
<dbReference type="PANTHER" id="PTHR36740">
    <property type="entry name" value="PRC DOMAIN-CONTAINING PROTEIN"/>
    <property type="match status" value="1"/>
</dbReference>
<dbReference type="InterPro" id="IPR011033">
    <property type="entry name" value="PRC_barrel-like_sf"/>
</dbReference>
<keyword evidence="4" id="KW-1185">Reference proteome</keyword>
<dbReference type="eggNOG" id="COG3881">
    <property type="taxonomic scope" value="Bacteria"/>
</dbReference>
<name>E0UG26_GLOV7</name>
<dbReference type="RefSeq" id="WP_013323596.1">
    <property type="nucleotide sequence ID" value="NC_014501.1"/>
</dbReference>
<evidence type="ECO:0000313" key="3">
    <source>
        <dbReference type="EMBL" id="ADN15527.1"/>
    </source>
</evidence>
<gene>
    <name evidence="3" type="ordered locus">Cyan7822_3586</name>
</gene>
<dbReference type="EMBL" id="CP002198">
    <property type="protein sequence ID" value="ADN15527.1"/>
    <property type="molecule type" value="Genomic_DNA"/>
</dbReference>
<dbReference type="InterPro" id="IPR027275">
    <property type="entry name" value="PRC-brl_dom"/>
</dbReference>
<proteinExistence type="predicted"/>
<feature type="region of interest" description="Disordered" evidence="1">
    <location>
        <begin position="217"/>
        <end position="319"/>
    </location>
</feature>
<evidence type="ECO:0000313" key="4">
    <source>
        <dbReference type="Proteomes" id="UP000008206"/>
    </source>
</evidence>
<dbReference type="SUPFAM" id="SSF50346">
    <property type="entry name" value="PRC-barrel domain"/>
    <property type="match status" value="2"/>
</dbReference>
<dbReference type="Proteomes" id="UP000008206">
    <property type="component" value="Chromosome"/>
</dbReference>
<organism evidence="3 4">
    <name type="scientific">Gloeothece verrucosa (strain PCC 7822)</name>
    <name type="common">Cyanothece sp. (strain PCC 7822)</name>
    <dbReference type="NCBI Taxonomy" id="497965"/>
    <lineage>
        <taxon>Bacteria</taxon>
        <taxon>Bacillati</taxon>
        <taxon>Cyanobacteriota</taxon>
        <taxon>Cyanophyceae</taxon>
        <taxon>Oscillatoriophycideae</taxon>
        <taxon>Chroococcales</taxon>
        <taxon>Aphanothecaceae</taxon>
        <taxon>Gloeothece</taxon>
        <taxon>Gloeothece verrucosa</taxon>
    </lineage>
</organism>
<feature type="domain" description="PRC-barrel" evidence="2">
    <location>
        <begin position="6"/>
        <end position="75"/>
    </location>
</feature>
<dbReference type="KEGG" id="cyj:Cyan7822_3586"/>
<dbReference type="HOGENOM" id="CLU_065812_0_0_3"/>
<dbReference type="PANTHER" id="PTHR36740:SF1">
    <property type="entry name" value="PRC-BARREL DOMAIN-CONTAINING PROTEIN"/>
    <property type="match status" value="1"/>
</dbReference>
<evidence type="ECO:0000259" key="2">
    <source>
        <dbReference type="Pfam" id="PF05239"/>
    </source>
</evidence>
<evidence type="ECO:0000256" key="1">
    <source>
        <dbReference type="SAM" id="MobiDB-lite"/>
    </source>
</evidence>
<sequence>MVTENFRLRSEYINTQVITRNTGKKLGVVKEILVDIDRREVVALGLRDNILALSGMPQYMYLSSIRQTGDVILVDDEEVFQPIDLDAYTPVVNSEVITETGEPLGRVRDFQFSADEGRIISIIIASIGLPQIPEQLISTYEISIEEVVSSGPNRLIVFEGAEERLTRMSVGLLERLGIGRPPWEKEEEEVYYPPTARPENQLGTGIPVRTPVEAKKPVVEERWDEDEWEPVRNAAPPRRQEAMRYQEEELEEDNWGEIQRERSQSYEDAPEQAYDYQYDDVASDVWDDDVEPEPYNPPRVNIPEKQRERIPEYEEETRY</sequence>
<dbReference type="OrthoDB" id="570311at2"/>
<protein>
    <submittedName>
        <fullName evidence="3">PRC-barrel domain protein</fullName>
    </submittedName>
</protein>
<dbReference type="Pfam" id="PF05239">
    <property type="entry name" value="PRC"/>
    <property type="match status" value="2"/>
</dbReference>
<feature type="compositionally biased region" description="Basic and acidic residues" evidence="1">
    <location>
        <begin position="238"/>
        <end position="247"/>
    </location>
</feature>
<dbReference type="Gene3D" id="2.30.30.240">
    <property type="entry name" value="PRC-barrel domain"/>
    <property type="match status" value="2"/>
</dbReference>
<dbReference type="AlphaFoldDB" id="E0UG26"/>
<accession>E0UG26</accession>
<feature type="compositionally biased region" description="Basic and acidic residues" evidence="1">
    <location>
        <begin position="302"/>
        <end position="319"/>
    </location>
</feature>
<feature type="domain" description="PRC-barrel" evidence="2">
    <location>
        <begin position="87"/>
        <end position="163"/>
    </location>
</feature>
<feature type="compositionally biased region" description="Acidic residues" evidence="1">
    <location>
        <begin position="277"/>
        <end position="292"/>
    </location>
</feature>